<evidence type="ECO:0000313" key="2">
    <source>
        <dbReference type="Proteomes" id="UP000184287"/>
    </source>
</evidence>
<protein>
    <submittedName>
        <fullName evidence="1">Uncharacterized protein</fullName>
    </submittedName>
</protein>
<name>A0A1M5M423_9SPHI</name>
<dbReference type="AlphaFoldDB" id="A0A1M5M423"/>
<sequence>MTIWKAEYFLDGMSYFFDETAKNINFYSEIEKYWSFWGLEKFFKIGS</sequence>
<evidence type="ECO:0000313" key="1">
    <source>
        <dbReference type="EMBL" id="SHG72008.1"/>
    </source>
</evidence>
<dbReference type="Proteomes" id="UP000184287">
    <property type="component" value="Unassembled WGS sequence"/>
</dbReference>
<keyword evidence="2" id="KW-1185">Reference proteome</keyword>
<reference evidence="2" key="1">
    <citation type="submission" date="2016-11" db="EMBL/GenBank/DDBJ databases">
        <authorList>
            <person name="Varghese N."/>
            <person name="Submissions S."/>
        </authorList>
    </citation>
    <scope>NUCLEOTIDE SEQUENCE [LARGE SCALE GENOMIC DNA]</scope>
    <source>
        <strain evidence="2">DSM 16990</strain>
    </source>
</reference>
<dbReference type="EMBL" id="FQUQ01000007">
    <property type="protein sequence ID" value="SHG72008.1"/>
    <property type="molecule type" value="Genomic_DNA"/>
</dbReference>
<gene>
    <name evidence="1" type="ORF">SAMN04488522_10756</name>
</gene>
<organism evidence="1 2">
    <name type="scientific">Pedobacter caeni</name>
    <dbReference type="NCBI Taxonomy" id="288992"/>
    <lineage>
        <taxon>Bacteria</taxon>
        <taxon>Pseudomonadati</taxon>
        <taxon>Bacteroidota</taxon>
        <taxon>Sphingobacteriia</taxon>
        <taxon>Sphingobacteriales</taxon>
        <taxon>Sphingobacteriaceae</taxon>
        <taxon>Pedobacter</taxon>
    </lineage>
</organism>
<accession>A0A1M5M423</accession>
<proteinExistence type="predicted"/>